<dbReference type="InterPro" id="IPR050706">
    <property type="entry name" value="Cyclic-di-GMP_PDE-like"/>
</dbReference>
<dbReference type="SMART" id="SM00267">
    <property type="entry name" value="GGDEF"/>
    <property type="match status" value="1"/>
</dbReference>
<evidence type="ECO:0000259" key="2">
    <source>
        <dbReference type="PROSITE" id="PS50883"/>
    </source>
</evidence>
<feature type="transmembrane region" description="Helical" evidence="1">
    <location>
        <begin position="69"/>
        <end position="93"/>
    </location>
</feature>
<dbReference type="OrthoDB" id="5894408at2"/>
<sequence length="565" mass="61975">MPRAFIPPACLLKAFSPYTTPRHTPFSAHPESMSLLRTTLLGIAAITALLLIGSQALGIYTEASNADRLVLALTVAVAGLCWAGSAIILLRWLDRRLLAELSRDLRVLDGKTDAPAVLPAVREFTEVKEALAQARDRFRATAEENSARIESMQLELNLDAVTRLPNRRYFHNELRRALAQARGGVAGHVLMFRQRDLIEINRHMPREHADQWLRSLAHRLDQLLGRRHNPPYILARLNGSDFALLLPATSPAQAGQAGEKLRLELRALRLALGGQRWCRWALALARYGPEDQASDLLARLDHALMRAESSDSDAIEHADDENRGDSAGELQWRDILIAALDQHRFSLDVRGLRGPDETLLRNEATLVLHDAEAPAPIPASRFMPAAIRLGMSAECDIQAARLALDWLVSHPGQLAIRLALASLAQSNFLPRLGQLLRDRPAQTARLILEIDAHGLADNYAAVRTLCEVATDAGARVGVRRLSRDFTAMTRLHQLPISYVKLSGDFVGGLAHSPGSRHLAASVVDTARQLKIDAYAEDIPDAATNALLREMGIIPAWTEAPAGVAA</sequence>
<dbReference type="Pfam" id="PF00563">
    <property type="entry name" value="EAL"/>
    <property type="match status" value="1"/>
</dbReference>
<dbReference type="SMART" id="SM00052">
    <property type="entry name" value="EAL"/>
    <property type="match status" value="1"/>
</dbReference>
<dbReference type="SUPFAM" id="SSF141868">
    <property type="entry name" value="EAL domain-like"/>
    <property type="match status" value="1"/>
</dbReference>
<dbReference type="EMBL" id="PYAL01000001">
    <property type="protein sequence ID" value="RXN92889.1"/>
    <property type="molecule type" value="Genomic_DNA"/>
</dbReference>
<gene>
    <name evidence="4" type="ORF">C7R54_03885</name>
</gene>
<keyword evidence="5" id="KW-1185">Reference proteome</keyword>
<keyword evidence="1" id="KW-0472">Membrane</keyword>
<dbReference type="Gene3D" id="3.30.70.270">
    <property type="match status" value="1"/>
</dbReference>
<dbReference type="InterPro" id="IPR043128">
    <property type="entry name" value="Rev_trsase/Diguanyl_cyclase"/>
</dbReference>
<accession>A0A4Q1HPP3</accession>
<dbReference type="Pfam" id="PF00990">
    <property type="entry name" value="GGDEF"/>
    <property type="match status" value="1"/>
</dbReference>
<dbReference type="PANTHER" id="PTHR33121:SF23">
    <property type="entry name" value="CYCLIC DI-GMP PHOSPHODIESTERASE PDEB"/>
    <property type="match status" value="1"/>
</dbReference>
<feature type="domain" description="GGDEF" evidence="3">
    <location>
        <begin position="185"/>
        <end position="320"/>
    </location>
</feature>
<dbReference type="PROSITE" id="PS50883">
    <property type="entry name" value="EAL"/>
    <property type="match status" value="1"/>
</dbReference>
<dbReference type="InterPro" id="IPR001633">
    <property type="entry name" value="EAL_dom"/>
</dbReference>
<dbReference type="AlphaFoldDB" id="A0A4Q1HPP3"/>
<dbReference type="InterPro" id="IPR035919">
    <property type="entry name" value="EAL_sf"/>
</dbReference>
<evidence type="ECO:0000256" key="1">
    <source>
        <dbReference type="SAM" id="Phobius"/>
    </source>
</evidence>
<comment type="caution">
    <text evidence="4">The sequence shown here is derived from an EMBL/GenBank/DDBJ whole genome shotgun (WGS) entry which is preliminary data.</text>
</comment>
<dbReference type="CDD" id="cd01948">
    <property type="entry name" value="EAL"/>
    <property type="match status" value="1"/>
</dbReference>
<name>A0A4Q1HPP3_9BURK</name>
<dbReference type="GO" id="GO:0071111">
    <property type="term" value="F:cyclic-guanylate-specific phosphodiesterase activity"/>
    <property type="evidence" value="ECO:0007669"/>
    <property type="project" value="InterPro"/>
</dbReference>
<evidence type="ECO:0000313" key="4">
    <source>
        <dbReference type="EMBL" id="RXN92889.1"/>
    </source>
</evidence>
<protein>
    <submittedName>
        <fullName evidence="4">GGDEF-domain containing protein</fullName>
    </submittedName>
</protein>
<keyword evidence="1" id="KW-1133">Transmembrane helix</keyword>
<organism evidence="4 5">
    <name type="scientific">Achromobacter aloeverae</name>
    <dbReference type="NCBI Taxonomy" id="1750518"/>
    <lineage>
        <taxon>Bacteria</taxon>
        <taxon>Pseudomonadati</taxon>
        <taxon>Pseudomonadota</taxon>
        <taxon>Betaproteobacteria</taxon>
        <taxon>Burkholderiales</taxon>
        <taxon>Alcaligenaceae</taxon>
        <taxon>Achromobacter</taxon>
    </lineage>
</organism>
<dbReference type="InterPro" id="IPR029787">
    <property type="entry name" value="Nucleotide_cyclase"/>
</dbReference>
<feature type="transmembrane region" description="Helical" evidence="1">
    <location>
        <begin position="35"/>
        <end position="57"/>
    </location>
</feature>
<dbReference type="PANTHER" id="PTHR33121">
    <property type="entry name" value="CYCLIC DI-GMP PHOSPHODIESTERASE PDEF"/>
    <property type="match status" value="1"/>
</dbReference>
<evidence type="ECO:0000313" key="5">
    <source>
        <dbReference type="Proteomes" id="UP000290849"/>
    </source>
</evidence>
<dbReference type="Gene3D" id="3.20.20.450">
    <property type="entry name" value="EAL domain"/>
    <property type="match status" value="1"/>
</dbReference>
<reference evidence="4 5" key="1">
    <citation type="journal article" date="2017" name="Int. J. Syst. Evol. Microbiol.">
        <title>Achromobacter aloeverae sp. nov., isolated from the root of Aloe vera (L.) Burm.f.</title>
        <authorList>
            <person name="Kuncharoen N."/>
            <person name="Muramatsu Y."/>
            <person name="Shibata C."/>
            <person name="Kamakura Y."/>
            <person name="Nakagawa Y."/>
            <person name="Tanasupawat S."/>
        </authorList>
    </citation>
    <scope>NUCLEOTIDE SEQUENCE [LARGE SCALE GENOMIC DNA]</scope>
    <source>
        <strain evidence="4 5">AVA-1</strain>
    </source>
</reference>
<dbReference type="SUPFAM" id="SSF55073">
    <property type="entry name" value="Nucleotide cyclase"/>
    <property type="match status" value="1"/>
</dbReference>
<keyword evidence="1" id="KW-0812">Transmembrane</keyword>
<dbReference type="InterPro" id="IPR000160">
    <property type="entry name" value="GGDEF_dom"/>
</dbReference>
<feature type="domain" description="EAL" evidence="2">
    <location>
        <begin position="329"/>
        <end position="565"/>
    </location>
</feature>
<proteinExistence type="predicted"/>
<dbReference type="PROSITE" id="PS50887">
    <property type="entry name" value="GGDEF"/>
    <property type="match status" value="1"/>
</dbReference>
<evidence type="ECO:0000259" key="3">
    <source>
        <dbReference type="PROSITE" id="PS50887"/>
    </source>
</evidence>
<dbReference type="Proteomes" id="UP000290849">
    <property type="component" value="Unassembled WGS sequence"/>
</dbReference>